<dbReference type="Proteomes" id="UP000306985">
    <property type="component" value="Unassembled WGS sequence"/>
</dbReference>
<feature type="transmembrane region" description="Helical" evidence="1">
    <location>
        <begin position="61"/>
        <end position="80"/>
    </location>
</feature>
<keyword evidence="1" id="KW-1133">Transmembrane helix</keyword>
<protein>
    <recommendedName>
        <fullName evidence="4">Integral membrane protein</fullName>
    </recommendedName>
</protein>
<accession>A0A4U6QN64</accession>
<dbReference type="RefSeq" id="WP_137448786.1">
    <property type="nucleotide sequence ID" value="NZ_SZZH01000001.1"/>
</dbReference>
<reference evidence="2 3" key="1">
    <citation type="submission" date="2019-05" db="EMBL/GenBank/DDBJ databases">
        <title>Nakamurella sp. N5BH11, whole genome shotgun sequence.</title>
        <authorList>
            <person name="Tuo L."/>
        </authorList>
    </citation>
    <scope>NUCLEOTIDE SEQUENCE [LARGE SCALE GENOMIC DNA]</scope>
    <source>
        <strain evidence="2 3">N5BH11</strain>
    </source>
</reference>
<feature type="transmembrane region" description="Helical" evidence="1">
    <location>
        <begin position="87"/>
        <end position="105"/>
    </location>
</feature>
<keyword evidence="1" id="KW-0812">Transmembrane</keyword>
<proteinExistence type="predicted"/>
<evidence type="ECO:0000313" key="2">
    <source>
        <dbReference type="EMBL" id="TKV61482.1"/>
    </source>
</evidence>
<name>A0A4U6QN64_9ACTN</name>
<evidence type="ECO:0000313" key="3">
    <source>
        <dbReference type="Proteomes" id="UP000306985"/>
    </source>
</evidence>
<dbReference type="AlphaFoldDB" id="A0A4U6QN64"/>
<sequence length="154" mass="15823">MSVPADPPPITIPPPPAVRWAGWGVLAQAVGVVVLAVVTLVSGLAAGPEGGSPVGRTLAQTGYYLVVAVLMAAAASGILRGRRWGRTPCLVLEVVLVFIGVWLIAPSGQYVWGPLVLVSGLIIAGLLLSPPANAWISRFPLPFDPTPPPAGPTR</sequence>
<comment type="caution">
    <text evidence="2">The sequence shown here is derived from an EMBL/GenBank/DDBJ whole genome shotgun (WGS) entry which is preliminary data.</text>
</comment>
<feature type="transmembrane region" description="Helical" evidence="1">
    <location>
        <begin position="20"/>
        <end position="41"/>
    </location>
</feature>
<evidence type="ECO:0008006" key="4">
    <source>
        <dbReference type="Google" id="ProtNLM"/>
    </source>
</evidence>
<organism evidence="2 3">
    <name type="scientific">Nakamurella flava</name>
    <dbReference type="NCBI Taxonomy" id="2576308"/>
    <lineage>
        <taxon>Bacteria</taxon>
        <taxon>Bacillati</taxon>
        <taxon>Actinomycetota</taxon>
        <taxon>Actinomycetes</taxon>
        <taxon>Nakamurellales</taxon>
        <taxon>Nakamurellaceae</taxon>
        <taxon>Nakamurella</taxon>
    </lineage>
</organism>
<evidence type="ECO:0000256" key="1">
    <source>
        <dbReference type="SAM" id="Phobius"/>
    </source>
</evidence>
<keyword evidence="3" id="KW-1185">Reference proteome</keyword>
<dbReference type="OrthoDB" id="3694513at2"/>
<gene>
    <name evidence="2" type="ORF">FDO65_07870</name>
</gene>
<dbReference type="EMBL" id="SZZH01000001">
    <property type="protein sequence ID" value="TKV61482.1"/>
    <property type="molecule type" value="Genomic_DNA"/>
</dbReference>
<keyword evidence="1" id="KW-0472">Membrane</keyword>
<feature type="transmembrane region" description="Helical" evidence="1">
    <location>
        <begin position="111"/>
        <end position="129"/>
    </location>
</feature>